<feature type="compositionally biased region" description="Polar residues" evidence="1">
    <location>
        <begin position="7"/>
        <end position="16"/>
    </location>
</feature>
<keyword evidence="3" id="KW-1185">Reference proteome</keyword>
<protein>
    <submittedName>
        <fullName evidence="2">Uncharacterized protein</fullName>
    </submittedName>
</protein>
<evidence type="ECO:0000313" key="3">
    <source>
        <dbReference type="Proteomes" id="UP001161391"/>
    </source>
</evidence>
<reference evidence="2" key="1">
    <citation type="journal article" date="2014" name="Int. J. Syst. Evol. Microbiol.">
        <title>Complete genome of a new Firmicutes species belonging to the dominant human colonic microbiota ('Ruminococcus bicirculans') reveals two chromosomes and a selective capacity to utilize plant glucans.</title>
        <authorList>
            <consortium name="NISC Comparative Sequencing Program"/>
            <person name="Wegmann U."/>
            <person name="Louis P."/>
            <person name="Goesmann A."/>
            <person name="Henrissat B."/>
            <person name="Duncan S.H."/>
            <person name="Flint H.J."/>
        </authorList>
    </citation>
    <scope>NUCLEOTIDE SEQUENCE</scope>
    <source>
        <strain evidence="2">NBRC 108219</strain>
    </source>
</reference>
<dbReference type="EMBL" id="BSNK01000001">
    <property type="protein sequence ID" value="GLQ23260.1"/>
    <property type="molecule type" value="Genomic_DNA"/>
</dbReference>
<sequence>MPLAVSAQETLSQPNKNGEFLPDPTQETPLDEQELLAAFSGKTHRGTYNFKRRNIETFAFMETTSADGTTAHYHGDKIDTGTWRVKRNVICFVYDNWDGGVHRACFNVYKRGNCFYHYGLSSGPNGLGGAFTARSVHADETPDCEPSMV</sequence>
<accession>A0ABQ5V886</accession>
<feature type="region of interest" description="Disordered" evidence="1">
    <location>
        <begin position="1"/>
        <end position="27"/>
    </location>
</feature>
<gene>
    <name evidence="2" type="ORF">GCM10007853_11340</name>
</gene>
<organism evidence="2 3">
    <name type="scientific">Algimonas ampicilliniresistens</name>
    <dbReference type="NCBI Taxonomy" id="1298735"/>
    <lineage>
        <taxon>Bacteria</taxon>
        <taxon>Pseudomonadati</taxon>
        <taxon>Pseudomonadota</taxon>
        <taxon>Alphaproteobacteria</taxon>
        <taxon>Maricaulales</taxon>
        <taxon>Robiginitomaculaceae</taxon>
        <taxon>Algimonas</taxon>
    </lineage>
</organism>
<dbReference type="Proteomes" id="UP001161391">
    <property type="component" value="Unassembled WGS sequence"/>
</dbReference>
<comment type="caution">
    <text evidence="2">The sequence shown here is derived from an EMBL/GenBank/DDBJ whole genome shotgun (WGS) entry which is preliminary data.</text>
</comment>
<name>A0ABQ5V886_9PROT</name>
<evidence type="ECO:0000256" key="1">
    <source>
        <dbReference type="SAM" id="MobiDB-lite"/>
    </source>
</evidence>
<reference evidence="2" key="2">
    <citation type="submission" date="2023-01" db="EMBL/GenBank/DDBJ databases">
        <title>Draft genome sequence of Algimonas ampicilliniresistens strain NBRC 108219.</title>
        <authorList>
            <person name="Sun Q."/>
            <person name="Mori K."/>
        </authorList>
    </citation>
    <scope>NUCLEOTIDE SEQUENCE</scope>
    <source>
        <strain evidence="2">NBRC 108219</strain>
    </source>
</reference>
<evidence type="ECO:0000313" key="2">
    <source>
        <dbReference type="EMBL" id="GLQ23260.1"/>
    </source>
</evidence>
<proteinExistence type="predicted"/>